<evidence type="ECO:0000256" key="4">
    <source>
        <dbReference type="ARBA" id="ARBA00022603"/>
    </source>
</evidence>
<dbReference type="AlphaFoldDB" id="A0A368XV87"/>
<comment type="caution">
    <text evidence="11">The sequence shown here is derived from an EMBL/GenBank/DDBJ whole genome shotgun (WGS) entry which is preliminary data.</text>
</comment>
<dbReference type="FunFam" id="3.30.950.10:FF:000001">
    <property type="entry name" value="Siroheme synthase"/>
    <property type="match status" value="1"/>
</dbReference>
<accession>A0A368XV87</accession>
<dbReference type="GO" id="GO:0032259">
    <property type="term" value="P:methylation"/>
    <property type="evidence" value="ECO:0007669"/>
    <property type="project" value="UniProtKB-KW"/>
</dbReference>
<keyword evidence="12" id="KW-1185">Reference proteome</keyword>
<dbReference type="InterPro" id="IPR014776">
    <property type="entry name" value="4pyrrole_Mease_sub2"/>
</dbReference>
<evidence type="ECO:0000256" key="7">
    <source>
        <dbReference type="ARBA" id="ARBA00023244"/>
    </source>
</evidence>
<name>A0A368XV87_9BACI</name>
<dbReference type="NCBIfam" id="NF004790">
    <property type="entry name" value="PRK06136.1"/>
    <property type="match status" value="1"/>
</dbReference>
<evidence type="ECO:0000256" key="2">
    <source>
        <dbReference type="ARBA" id="ARBA00012162"/>
    </source>
</evidence>
<keyword evidence="6" id="KW-0949">S-adenosyl-L-methionine</keyword>
<dbReference type="Proteomes" id="UP000252585">
    <property type="component" value="Unassembled WGS sequence"/>
</dbReference>
<reference evidence="11 12" key="1">
    <citation type="submission" date="2018-07" db="EMBL/GenBank/DDBJ databases">
        <title>Genomic Encyclopedia of Type Strains, Phase IV (KMG-IV): sequencing the most valuable type-strain genomes for metagenomic binning, comparative biology and taxonomic classification.</title>
        <authorList>
            <person name="Goeker M."/>
        </authorList>
    </citation>
    <scope>NUCLEOTIDE SEQUENCE [LARGE SCALE GENOMIC DNA]</scope>
    <source>
        <strain evidence="11 12">DSM 27696</strain>
    </source>
</reference>
<keyword evidence="5 9" id="KW-0808">Transferase</keyword>
<protein>
    <recommendedName>
        <fullName evidence="3">Uroporphyrinogen-III C-methyltransferase</fullName>
        <ecNumber evidence="2">2.1.1.107</ecNumber>
    </recommendedName>
    <alternativeName>
        <fullName evidence="8">Uroporphyrinogen III methylase</fullName>
    </alternativeName>
</protein>
<evidence type="ECO:0000256" key="5">
    <source>
        <dbReference type="ARBA" id="ARBA00022679"/>
    </source>
</evidence>
<dbReference type="Gene3D" id="3.30.950.10">
    <property type="entry name" value="Methyltransferase, Cobalt-precorrin-4 Transmethylase, Domain 2"/>
    <property type="match status" value="1"/>
</dbReference>
<dbReference type="FunFam" id="3.40.1010.10:FF:000001">
    <property type="entry name" value="Siroheme synthase"/>
    <property type="match status" value="1"/>
</dbReference>
<evidence type="ECO:0000256" key="8">
    <source>
        <dbReference type="ARBA" id="ARBA00079776"/>
    </source>
</evidence>
<dbReference type="Pfam" id="PF00590">
    <property type="entry name" value="TP_methylase"/>
    <property type="match status" value="1"/>
</dbReference>
<dbReference type="PROSITE" id="PS00839">
    <property type="entry name" value="SUMT_1"/>
    <property type="match status" value="1"/>
</dbReference>
<dbReference type="InterPro" id="IPR014777">
    <property type="entry name" value="4pyrrole_Mease_sub1"/>
</dbReference>
<dbReference type="GO" id="GO:0004851">
    <property type="term" value="F:uroporphyrin-III C-methyltransferase activity"/>
    <property type="evidence" value="ECO:0007669"/>
    <property type="project" value="UniProtKB-EC"/>
</dbReference>
<evidence type="ECO:0000256" key="6">
    <source>
        <dbReference type="ARBA" id="ARBA00022691"/>
    </source>
</evidence>
<dbReference type="PANTHER" id="PTHR45790:SF3">
    <property type="entry name" value="S-ADENOSYL-L-METHIONINE-DEPENDENT UROPORPHYRINOGEN III METHYLTRANSFERASE, CHLOROPLASTIC"/>
    <property type="match status" value="1"/>
</dbReference>
<dbReference type="PANTHER" id="PTHR45790">
    <property type="entry name" value="SIROHEME SYNTHASE-RELATED"/>
    <property type="match status" value="1"/>
</dbReference>
<dbReference type="PROSITE" id="PS00840">
    <property type="entry name" value="SUMT_2"/>
    <property type="match status" value="1"/>
</dbReference>
<dbReference type="SUPFAM" id="SSF53790">
    <property type="entry name" value="Tetrapyrrole methylase"/>
    <property type="match status" value="1"/>
</dbReference>
<evidence type="ECO:0000256" key="3">
    <source>
        <dbReference type="ARBA" id="ARBA00018323"/>
    </source>
</evidence>
<sequence>MGAGPGDPDLITVKAMKCIQQADVILYDRLVNKTLLKEAKKACKLIFCGKLPKLHLMKQETINQFLVKYAKEGKRVVRLKGGDPYVYGRGAEEVHALALEGIPYEVVPGITAGIAAATSADIPITHRSLGRTFATVTGHCKNGIPSDIEWEHLVKSVDTLAIYMGMSNLPFIKEQLMKYGKTKQTPIAIIQEGTTENEKVVVGTLETICDDVKREEISNPAMIIVGEVVKIRAELLKLKAIDQEFKPLEVLQA</sequence>
<dbReference type="InterPro" id="IPR000878">
    <property type="entry name" value="4pyrrol_Mease"/>
</dbReference>
<keyword evidence="4 9" id="KW-0489">Methyltransferase</keyword>
<dbReference type="InterPro" id="IPR050161">
    <property type="entry name" value="Siro_Cobalamin_biosynth"/>
</dbReference>
<evidence type="ECO:0000313" key="12">
    <source>
        <dbReference type="Proteomes" id="UP000252585"/>
    </source>
</evidence>
<feature type="domain" description="Tetrapyrrole methylase" evidence="10">
    <location>
        <begin position="2"/>
        <end position="208"/>
    </location>
</feature>
<comment type="similarity">
    <text evidence="1 9">Belongs to the precorrin methyltransferase family.</text>
</comment>
<dbReference type="GO" id="GO:0019354">
    <property type="term" value="P:siroheme biosynthetic process"/>
    <property type="evidence" value="ECO:0007669"/>
    <property type="project" value="InterPro"/>
</dbReference>
<dbReference type="Gene3D" id="3.40.1010.10">
    <property type="entry name" value="Cobalt-precorrin-4 Transmethylase, Domain 1"/>
    <property type="match status" value="1"/>
</dbReference>
<evidence type="ECO:0000256" key="9">
    <source>
        <dbReference type="RuleBase" id="RU003960"/>
    </source>
</evidence>
<keyword evidence="7" id="KW-0627">Porphyrin biosynthesis</keyword>
<dbReference type="EC" id="2.1.1.107" evidence="2"/>
<dbReference type="NCBIfam" id="TIGR01469">
    <property type="entry name" value="cobA_cysG_Cterm"/>
    <property type="match status" value="1"/>
</dbReference>
<dbReference type="InterPro" id="IPR035996">
    <property type="entry name" value="4pyrrol_Methylase_sf"/>
</dbReference>
<dbReference type="EMBL" id="QPJJ01000005">
    <property type="protein sequence ID" value="RCW71883.1"/>
    <property type="molecule type" value="Genomic_DNA"/>
</dbReference>
<evidence type="ECO:0000259" key="10">
    <source>
        <dbReference type="Pfam" id="PF00590"/>
    </source>
</evidence>
<organism evidence="11 12">
    <name type="scientific">Saliterribacillus persicus</name>
    <dbReference type="NCBI Taxonomy" id="930114"/>
    <lineage>
        <taxon>Bacteria</taxon>
        <taxon>Bacillati</taxon>
        <taxon>Bacillota</taxon>
        <taxon>Bacilli</taxon>
        <taxon>Bacillales</taxon>
        <taxon>Bacillaceae</taxon>
        <taxon>Saliterribacillus</taxon>
    </lineage>
</organism>
<dbReference type="InterPro" id="IPR006366">
    <property type="entry name" value="CobA/CysG_C"/>
</dbReference>
<proteinExistence type="inferred from homology"/>
<evidence type="ECO:0000256" key="1">
    <source>
        <dbReference type="ARBA" id="ARBA00005879"/>
    </source>
</evidence>
<evidence type="ECO:0000313" key="11">
    <source>
        <dbReference type="EMBL" id="RCW71883.1"/>
    </source>
</evidence>
<dbReference type="CDD" id="cd11642">
    <property type="entry name" value="SUMT"/>
    <property type="match status" value="1"/>
</dbReference>
<dbReference type="InterPro" id="IPR003043">
    <property type="entry name" value="Uropor_MeTrfase_CS"/>
</dbReference>
<gene>
    <name evidence="11" type="ORF">DFR57_10566</name>
</gene>